<dbReference type="STRING" id="1838286.Verru16b_01599"/>
<evidence type="ECO:0000313" key="8">
    <source>
        <dbReference type="Proteomes" id="UP000095228"/>
    </source>
</evidence>
<evidence type="ECO:0000256" key="3">
    <source>
        <dbReference type="ARBA" id="ARBA00022692"/>
    </source>
</evidence>
<dbReference type="Gene3D" id="3.30.700.10">
    <property type="entry name" value="Glycoprotein, Type 4 Pilin"/>
    <property type="match status" value="1"/>
</dbReference>
<evidence type="ECO:0000256" key="2">
    <source>
        <dbReference type="ARBA" id="ARBA00022481"/>
    </source>
</evidence>
<evidence type="ECO:0000256" key="1">
    <source>
        <dbReference type="ARBA" id="ARBA00004167"/>
    </source>
</evidence>
<dbReference type="GO" id="GO:0016020">
    <property type="term" value="C:membrane"/>
    <property type="evidence" value="ECO:0007669"/>
    <property type="project" value="UniProtKB-SubCell"/>
</dbReference>
<dbReference type="InterPro" id="IPR012902">
    <property type="entry name" value="N_methyl_site"/>
</dbReference>
<keyword evidence="2" id="KW-0488">Methylation</keyword>
<evidence type="ECO:0000256" key="4">
    <source>
        <dbReference type="ARBA" id="ARBA00022989"/>
    </source>
</evidence>
<keyword evidence="3 6" id="KW-0812">Transmembrane</keyword>
<sequence length="115" mass="12015">MNTRSTKGFTLVEIMIVVVIIGLLAAMAIPAFQKVRQSSQDKAVLNNARQLSAAADQYYLENGVSTVASSNLVGSGAYVKAINTVAGETYPAGYSQGITITILSVAGARTITYAP</sequence>
<dbReference type="PANTHER" id="PTHR30093:SF44">
    <property type="entry name" value="TYPE II SECRETION SYSTEM CORE PROTEIN G"/>
    <property type="match status" value="1"/>
</dbReference>
<accession>A0A1D8AUJ2</accession>
<dbReference type="EMBL" id="CP016094">
    <property type="protein sequence ID" value="AOS44536.1"/>
    <property type="molecule type" value="Genomic_DNA"/>
</dbReference>
<dbReference type="Pfam" id="PF07963">
    <property type="entry name" value="N_methyl"/>
    <property type="match status" value="1"/>
</dbReference>
<dbReference type="GO" id="GO:0015628">
    <property type="term" value="P:protein secretion by the type II secretion system"/>
    <property type="evidence" value="ECO:0007669"/>
    <property type="project" value="InterPro"/>
</dbReference>
<dbReference type="NCBIfam" id="TIGR02532">
    <property type="entry name" value="IV_pilin_GFxxxE"/>
    <property type="match status" value="1"/>
</dbReference>
<gene>
    <name evidence="7" type="primary">pilE</name>
    <name evidence="7" type="ORF">Verru16b_01599</name>
</gene>
<reference evidence="7 8" key="1">
    <citation type="submission" date="2016-06" db="EMBL/GenBank/DDBJ databases">
        <title>Three novel species with peptidoglycan cell walls form the new genus Lacunisphaera gen. nov. in the family Opitutaceae of the verrucomicrobial subdivision 4.</title>
        <authorList>
            <person name="Rast P."/>
            <person name="Gloeckner I."/>
            <person name="Jogler M."/>
            <person name="Boedeker C."/>
            <person name="Jeske O."/>
            <person name="Wiegand S."/>
            <person name="Reinhardt R."/>
            <person name="Schumann P."/>
            <person name="Rohde M."/>
            <person name="Spring S."/>
            <person name="Gloeckner F.O."/>
            <person name="Jogler C."/>
        </authorList>
    </citation>
    <scope>NUCLEOTIDE SEQUENCE [LARGE SCALE GENOMIC DNA]</scope>
    <source>
        <strain evidence="7 8">IG16b</strain>
    </source>
</reference>
<comment type="subcellular location">
    <subcellularLocation>
        <location evidence="1">Membrane</location>
        <topology evidence="1">Single-pass membrane protein</topology>
    </subcellularLocation>
</comment>
<dbReference type="GO" id="GO:0015627">
    <property type="term" value="C:type II protein secretion system complex"/>
    <property type="evidence" value="ECO:0007669"/>
    <property type="project" value="InterPro"/>
</dbReference>
<dbReference type="RefSeq" id="WP_069961774.1">
    <property type="nucleotide sequence ID" value="NZ_CP016094.1"/>
</dbReference>
<dbReference type="PANTHER" id="PTHR30093">
    <property type="entry name" value="GENERAL SECRETION PATHWAY PROTEIN G"/>
    <property type="match status" value="1"/>
</dbReference>
<keyword evidence="4 6" id="KW-1133">Transmembrane helix</keyword>
<dbReference type="PROSITE" id="PS00409">
    <property type="entry name" value="PROKAR_NTER_METHYL"/>
    <property type="match status" value="1"/>
</dbReference>
<evidence type="ECO:0000313" key="7">
    <source>
        <dbReference type="EMBL" id="AOS44536.1"/>
    </source>
</evidence>
<evidence type="ECO:0000256" key="5">
    <source>
        <dbReference type="ARBA" id="ARBA00023136"/>
    </source>
</evidence>
<evidence type="ECO:0000256" key="6">
    <source>
        <dbReference type="SAM" id="Phobius"/>
    </source>
</evidence>
<proteinExistence type="predicted"/>
<organism evidence="7 8">
    <name type="scientific">Lacunisphaera limnophila</name>
    <dbReference type="NCBI Taxonomy" id="1838286"/>
    <lineage>
        <taxon>Bacteria</taxon>
        <taxon>Pseudomonadati</taxon>
        <taxon>Verrucomicrobiota</taxon>
        <taxon>Opitutia</taxon>
        <taxon>Opitutales</taxon>
        <taxon>Opitutaceae</taxon>
        <taxon>Lacunisphaera</taxon>
    </lineage>
</organism>
<dbReference type="InterPro" id="IPR045584">
    <property type="entry name" value="Pilin-like"/>
</dbReference>
<keyword evidence="5 6" id="KW-0472">Membrane</keyword>
<dbReference type="SUPFAM" id="SSF54523">
    <property type="entry name" value="Pili subunits"/>
    <property type="match status" value="1"/>
</dbReference>
<feature type="transmembrane region" description="Helical" evidence="6">
    <location>
        <begin position="12"/>
        <end position="32"/>
    </location>
</feature>
<dbReference type="InterPro" id="IPR000983">
    <property type="entry name" value="Bac_GSPG_pilin"/>
</dbReference>
<dbReference type="KEGG" id="obg:Verru16b_01599"/>
<protein>
    <submittedName>
        <fullName evidence="7">Fimbrial protein</fullName>
    </submittedName>
</protein>
<name>A0A1D8AUJ2_9BACT</name>
<dbReference type="Proteomes" id="UP000095228">
    <property type="component" value="Chromosome"/>
</dbReference>
<keyword evidence="8" id="KW-1185">Reference proteome</keyword>
<dbReference type="PRINTS" id="PR00813">
    <property type="entry name" value="BCTERIALGSPG"/>
</dbReference>
<dbReference type="AlphaFoldDB" id="A0A1D8AUJ2"/>